<dbReference type="InterPro" id="IPR001387">
    <property type="entry name" value="Cro/C1-type_HTH"/>
</dbReference>
<proteinExistence type="predicted"/>
<keyword evidence="4" id="KW-1185">Reference proteome</keyword>
<dbReference type="EMBL" id="FOLM01000001">
    <property type="protein sequence ID" value="SFB85052.1"/>
    <property type="molecule type" value="Genomic_DNA"/>
</dbReference>
<dbReference type="Pfam" id="PF19054">
    <property type="entry name" value="DUF5753"/>
    <property type="match status" value="1"/>
</dbReference>
<dbReference type="SMART" id="SM00530">
    <property type="entry name" value="HTH_XRE"/>
    <property type="match status" value="1"/>
</dbReference>
<feature type="region of interest" description="Disordered" evidence="1">
    <location>
        <begin position="1"/>
        <end position="30"/>
    </location>
</feature>
<dbReference type="SUPFAM" id="SSF47413">
    <property type="entry name" value="lambda repressor-like DNA-binding domains"/>
    <property type="match status" value="1"/>
</dbReference>
<feature type="domain" description="HTH cro/C1-type" evidence="2">
    <location>
        <begin position="47"/>
        <end position="89"/>
    </location>
</feature>
<name>A0A1I1EEQ2_9ACTN</name>
<dbReference type="AlphaFoldDB" id="A0A1I1EEQ2"/>
<gene>
    <name evidence="3" type="ORF">SAMN05421773_101255</name>
</gene>
<dbReference type="InterPro" id="IPR043917">
    <property type="entry name" value="DUF5753"/>
</dbReference>
<feature type="compositionally biased region" description="Acidic residues" evidence="1">
    <location>
        <begin position="13"/>
        <end position="25"/>
    </location>
</feature>
<dbReference type="Gene3D" id="1.10.260.40">
    <property type="entry name" value="lambda repressor-like DNA-binding domains"/>
    <property type="match status" value="1"/>
</dbReference>
<protein>
    <submittedName>
        <fullName evidence="3">Helix-turn-helix domain-containing protein</fullName>
    </submittedName>
</protein>
<dbReference type="InterPro" id="IPR010982">
    <property type="entry name" value="Lambda_DNA-bd_dom_sf"/>
</dbReference>
<dbReference type="GO" id="GO:0003677">
    <property type="term" value="F:DNA binding"/>
    <property type="evidence" value="ECO:0007669"/>
    <property type="project" value="InterPro"/>
</dbReference>
<dbReference type="STRING" id="910347.SAMN05421773_101255"/>
<dbReference type="RefSeq" id="WP_342746932.1">
    <property type="nucleotide sequence ID" value="NZ_FOLM01000001.1"/>
</dbReference>
<accession>A0A1I1EEQ2</accession>
<sequence length="300" mass="33684">MKQPQPQRHPDSPDEYEPDTDDEPELPAQRLGDEFASGVVVAFGRQLKASRTRADITREDFASRMGYSPATIAAFEQGRRIPPGKFIDKSDDVLGACGVLTALKEEVNNARYPAFFRNAAGLEAKARGLHFYATQAVPGLLQTEHYARAVLRMKKPVFSDETVEEHVAARIARQVVFDRTPPPVMTFVIEETVLRRPLGGRQVLRGQLEHMLLIGQKRYVDIQVMPTDREDHAGLDGPFVMIDTERGKRIVYAETQGSDSRLFTDSHRVHELESVYGSLRAQALTPRESLVFVETLLGER</sequence>
<dbReference type="Pfam" id="PF13560">
    <property type="entry name" value="HTH_31"/>
    <property type="match status" value="1"/>
</dbReference>
<evidence type="ECO:0000256" key="1">
    <source>
        <dbReference type="SAM" id="MobiDB-lite"/>
    </source>
</evidence>
<dbReference type="Proteomes" id="UP000199207">
    <property type="component" value="Unassembled WGS sequence"/>
</dbReference>
<evidence type="ECO:0000313" key="4">
    <source>
        <dbReference type="Proteomes" id="UP000199207"/>
    </source>
</evidence>
<organism evidence="3 4">
    <name type="scientific">Streptomyces aidingensis</name>
    <dbReference type="NCBI Taxonomy" id="910347"/>
    <lineage>
        <taxon>Bacteria</taxon>
        <taxon>Bacillati</taxon>
        <taxon>Actinomycetota</taxon>
        <taxon>Actinomycetes</taxon>
        <taxon>Kitasatosporales</taxon>
        <taxon>Streptomycetaceae</taxon>
        <taxon>Streptomyces</taxon>
    </lineage>
</organism>
<reference evidence="3 4" key="1">
    <citation type="submission" date="2016-10" db="EMBL/GenBank/DDBJ databases">
        <authorList>
            <person name="de Groot N.N."/>
        </authorList>
    </citation>
    <scope>NUCLEOTIDE SEQUENCE [LARGE SCALE GENOMIC DNA]</scope>
    <source>
        <strain evidence="3 4">CGMCC 4.5739</strain>
    </source>
</reference>
<dbReference type="PROSITE" id="PS50943">
    <property type="entry name" value="HTH_CROC1"/>
    <property type="match status" value="1"/>
</dbReference>
<dbReference type="CDD" id="cd00093">
    <property type="entry name" value="HTH_XRE"/>
    <property type="match status" value="1"/>
</dbReference>
<evidence type="ECO:0000313" key="3">
    <source>
        <dbReference type="EMBL" id="SFB85052.1"/>
    </source>
</evidence>
<evidence type="ECO:0000259" key="2">
    <source>
        <dbReference type="PROSITE" id="PS50943"/>
    </source>
</evidence>